<dbReference type="PANTHER" id="PTHR14865">
    <property type="entry name" value="CST COMPLEX SUBUNIT CTC1"/>
    <property type="match status" value="1"/>
</dbReference>
<dbReference type="InterPro" id="IPR042617">
    <property type="entry name" value="CTC1-like"/>
</dbReference>
<dbReference type="InterPro" id="IPR028262">
    <property type="entry name" value="CTC1_plant"/>
</dbReference>
<dbReference type="GeneID" id="107420315"/>
<evidence type="ECO:0000256" key="9">
    <source>
        <dbReference type="SAM" id="MobiDB-lite"/>
    </source>
</evidence>
<feature type="region of interest" description="Disordered" evidence="9">
    <location>
        <begin position="20"/>
        <end position="48"/>
    </location>
</feature>
<keyword evidence="6" id="KW-0779">Telomere</keyword>
<dbReference type="PANTHER" id="PTHR14865:SF2">
    <property type="entry name" value="CST COMPLEX SUBUNIT CTC1"/>
    <property type="match status" value="1"/>
</dbReference>
<dbReference type="Pfam" id="PF15491">
    <property type="entry name" value="CTC1_2"/>
    <property type="match status" value="1"/>
</dbReference>
<dbReference type="Proteomes" id="UP001652623">
    <property type="component" value="Chromosome 5"/>
</dbReference>
<reference evidence="11" key="1">
    <citation type="submission" date="2025-08" db="UniProtKB">
        <authorList>
            <consortium name="RefSeq"/>
        </authorList>
    </citation>
    <scope>IDENTIFICATION</scope>
    <source>
        <tissue evidence="11">Seedling</tissue>
    </source>
</reference>
<dbReference type="RefSeq" id="XP_060673233.1">
    <property type="nucleotide sequence ID" value="XM_060817250.1"/>
</dbReference>
<comment type="similarity">
    <text evidence="3">Belongs to the CTC1 family.</text>
</comment>
<accession>A0ABM4A930</accession>
<keyword evidence="5" id="KW-0158">Chromosome</keyword>
<evidence type="ECO:0000256" key="3">
    <source>
        <dbReference type="ARBA" id="ARBA00006332"/>
    </source>
</evidence>
<evidence type="ECO:0000256" key="7">
    <source>
        <dbReference type="ARBA" id="ARBA00023125"/>
    </source>
</evidence>
<keyword evidence="7" id="KW-0238">DNA-binding</keyword>
<evidence type="ECO:0000256" key="4">
    <source>
        <dbReference type="ARBA" id="ARBA00016175"/>
    </source>
</evidence>
<evidence type="ECO:0000313" key="10">
    <source>
        <dbReference type="Proteomes" id="UP001652623"/>
    </source>
</evidence>
<evidence type="ECO:0000256" key="2">
    <source>
        <dbReference type="ARBA" id="ARBA00004574"/>
    </source>
</evidence>
<evidence type="ECO:0000313" key="11">
    <source>
        <dbReference type="RefSeq" id="XP_060673233.1"/>
    </source>
</evidence>
<evidence type="ECO:0000256" key="6">
    <source>
        <dbReference type="ARBA" id="ARBA00022895"/>
    </source>
</evidence>
<keyword evidence="10" id="KW-1185">Reference proteome</keyword>
<feature type="compositionally biased region" description="Polar residues" evidence="9">
    <location>
        <begin position="20"/>
        <end position="43"/>
    </location>
</feature>
<organism evidence="10 11">
    <name type="scientific">Ziziphus jujuba</name>
    <name type="common">Chinese jujube</name>
    <name type="synonym">Ziziphus sativa</name>
    <dbReference type="NCBI Taxonomy" id="326968"/>
    <lineage>
        <taxon>Eukaryota</taxon>
        <taxon>Viridiplantae</taxon>
        <taxon>Streptophyta</taxon>
        <taxon>Embryophyta</taxon>
        <taxon>Tracheophyta</taxon>
        <taxon>Spermatophyta</taxon>
        <taxon>Magnoliopsida</taxon>
        <taxon>eudicotyledons</taxon>
        <taxon>Gunneridae</taxon>
        <taxon>Pentapetalae</taxon>
        <taxon>rosids</taxon>
        <taxon>fabids</taxon>
        <taxon>Rosales</taxon>
        <taxon>Rhamnaceae</taxon>
        <taxon>Paliureae</taxon>
        <taxon>Ziziphus</taxon>
    </lineage>
</organism>
<keyword evidence="8" id="KW-0539">Nucleus</keyword>
<protein>
    <recommendedName>
        <fullName evidence="4">CST complex subunit CTC1</fullName>
    </recommendedName>
</protein>
<evidence type="ECO:0000256" key="1">
    <source>
        <dbReference type="ARBA" id="ARBA00004123"/>
    </source>
</evidence>
<evidence type="ECO:0000256" key="5">
    <source>
        <dbReference type="ARBA" id="ARBA00022454"/>
    </source>
</evidence>
<sequence>MENSKVLTIRELVHGGCPLTATSSPHSLPSKHTTPFPSASTNPNPNPDAPKVLIPLDQPASIVGTLTLPDSTTLRCSCNSCFHFSDGSATVCCDILHLDLRILGKKIRVLAWNFLPFKRGGGFLEIIRWSFPDSDCGPSLGSNVGSFPLTSGSSSVCEDSSKSRYRLHGVLESISPISVVPCTSGFSKSKSTVGSNSTPSTNLQGFLVQILVCECKFCRLMDNTTQEHRNHSFTKSMFLYFCGSASSWHPVFTKLIGNVVCVSGLKKKLVYIGKEESRLMYTTTEKTTLHLLGLLHKKHVQNEKTSIKGKGECGAYIGIVRGIYMQGMVVELDNEVWLLLTDQLLTRPHSVRVGALISVRNVHFVNPKFSWTKMLILGACFKTSITVERFSPLETGCHLLPESQSMLGNFVGSLAFSARLWVLLLVSCFRKKFAGFLSEKEILGSKHVTRLLRIKEGLVQMYASSHLPSSTIRSRHGVFMTLCKHDTCGSECERYSGNLKLVVPLFSFIRHFQDTWIRNLHLGNDNKILSNKILQDNNQHSLLSCEGRSYGQSIRKVFPSEDIGIVLIGSLKISPSSGRLQLVDATASIDVLIPDLSSTWNSNNIYEVIDYSLVIEGMPGQLDHMGLIENELFSCRSVFHFTQLAREVDLTVYIYFCLGSATCRNIPFYPRKKEECQRPESGIFHMLYITHKFPVLQKFQAHTGISDSSSAFVEALILSLNLFLPGEDEIKHLTKDSGDWLRECMEYCDDGNRQGHSSLKRHKVNHESSWAFSGLLENPCKPVREVSACSNSCVKPNEKQKNCNLTSHEVSCLAAIRGVNNHSGVYLVNLNCTRAMSSSQGFCRPIASKVMLEFRPESYYKYQLLQIGCYYITNHDKEDSFCNLMDSGDVSISGALSKHAFPVGFGPGVDATFHRVLELGGQNVWILTPVSFIVINSIEVVNACGHECSDQVSSMHDASLDTVSSSLIFQLLQRFDCNPTLSHCRVVAVSFMVLEKKNRKDVNLQPKFCSRQDLFDIQLACFVLDDGSSLCCCWADAERAATLLRLHEKLPQKAFENDETEKENSASSTNMSCIERILKNYDRITVKNYGSLFDSLYQDLDVSVSPENALSSSDEGFVKSLVFNACFGTQWRIVASLMDLDAVRQLTEENLLETQPNLYSMPHIWAKEVHNTHPYTEVRNMIQELLDS</sequence>
<proteinExistence type="inferred from homology"/>
<gene>
    <name evidence="11" type="primary">LOC107420315</name>
</gene>
<evidence type="ECO:0000256" key="8">
    <source>
        <dbReference type="ARBA" id="ARBA00023242"/>
    </source>
</evidence>
<name>A0ABM4A930_ZIZJJ</name>
<comment type="subcellular location">
    <subcellularLocation>
        <location evidence="2">Chromosome</location>
        <location evidence="2">Telomere</location>
    </subcellularLocation>
    <subcellularLocation>
        <location evidence="1">Nucleus</location>
    </subcellularLocation>
</comment>